<evidence type="ECO:0000256" key="1">
    <source>
        <dbReference type="SAM" id="MobiDB-lite"/>
    </source>
</evidence>
<dbReference type="EMBL" id="JASNQZ010000004">
    <property type="protein sequence ID" value="KAL0958195.1"/>
    <property type="molecule type" value="Genomic_DNA"/>
</dbReference>
<comment type="caution">
    <text evidence="2">The sequence shown here is derived from an EMBL/GenBank/DDBJ whole genome shotgun (WGS) entry which is preliminary data.</text>
</comment>
<reference evidence="3" key="1">
    <citation type="submission" date="2024-06" db="EMBL/GenBank/DDBJ databases">
        <title>Multi-omics analyses provide insights into the biosynthesis of the anticancer antibiotic pleurotin in Hohenbuehelia grisea.</title>
        <authorList>
            <person name="Weaver J.A."/>
            <person name="Alberti F."/>
        </authorList>
    </citation>
    <scope>NUCLEOTIDE SEQUENCE [LARGE SCALE GENOMIC DNA]</scope>
    <source>
        <strain evidence="3">T-177</strain>
    </source>
</reference>
<sequence>MPSSGRNRARGSRTQGARPRNTARAGPSSSRYIGDIDGTDIWDDILRLTCAYFNIPDLWSRHGLKKVHADFDNIHERLEEAYQSNPEHEKVVGAIVSVYAKMSEDAILRDKIFHRGFMQRLLPLFEMDSCRHLALHALNVFTHHGGNGVRAEIAKQSAPTLVRLIDRYPDDPVVADRAITTLCYSVTPVIGTWNPTLQTRVLYATLICLVSFGSSPTHLKNLQPPAMSYFMPLS</sequence>
<dbReference type="SUPFAM" id="SSF48371">
    <property type="entry name" value="ARM repeat"/>
    <property type="match status" value="1"/>
</dbReference>
<accession>A0ABR3JSP6</accession>
<feature type="region of interest" description="Disordered" evidence="1">
    <location>
        <begin position="1"/>
        <end position="31"/>
    </location>
</feature>
<protein>
    <submittedName>
        <fullName evidence="2">Uncharacterized protein</fullName>
    </submittedName>
</protein>
<gene>
    <name evidence="2" type="ORF">HGRIS_000358</name>
</gene>
<dbReference type="Gene3D" id="1.25.10.10">
    <property type="entry name" value="Leucine-rich Repeat Variant"/>
    <property type="match status" value="1"/>
</dbReference>
<evidence type="ECO:0000313" key="3">
    <source>
        <dbReference type="Proteomes" id="UP001556367"/>
    </source>
</evidence>
<evidence type="ECO:0000313" key="2">
    <source>
        <dbReference type="EMBL" id="KAL0958195.1"/>
    </source>
</evidence>
<name>A0ABR3JSP6_9AGAR</name>
<dbReference type="InterPro" id="IPR011989">
    <property type="entry name" value="ARM-like"/>
</dbReference>
<proteinExistence type="predicted"/>
<dbReference type="Proteomes" id="UP001556367">
    <property type="component" value="Unassembled WGS sequence"/>
</dbReference>
<keyword evidence="3" id="KW-1185">Reference proteome</keyword>
<dbReference type="InterPro" id="IPR016024">
    <property type="entry name" value="ARM-type_fold"/>
</dbReference>
<organism evidence="2 3">
    <name type="scientific">Hohenbuehelia grisea</name>
    <dbReference type="NCBI Taxonomy" id="104357"/>
    <lineage>
        <taxon>Eukaryota</taxon>
        <taxon>Fungi</taxon>
        <taxon>Dikarya</taxon>
        <taxon>Basidiomycota</taxon>
        <taxon>Agaricomycotina</taxon>
        <taxon>Agaricomycetes</taxon>
        <taxon>Agaricomycetidae</taxon>
        <taxon>Agaricales</taxon>
        <taxon>Pleurotineae</taxon>
        <taxon>Pleurotaceae</taxon>
        <taxon>Hohenbuehelia</taxon>
    </lineage>
</organism>